<keyword evidence="1 3" id="KW-0853">WD repeat</keyword>
<proteinExistence type="predicted"/>
<dbReference type="SMART" id="SM00320">
    <property type="entry name" value="WD40"/>
    <property type="match status" value="4"/>
</dbReference>
<accession>A0A3B3CBX5</accession>
<evidence type="ECO:0000313" key="6">
    <source>
        <dbReference type="Proteomes" id="UP000261560"/>
    </source>
</evidence>
<evidence type="ECO:0000256" key="3">
    <source>
        <dbReference type="PROSITE-ProRule" id="PRU00221"/>
    </source>
</evidence>
<feature type="domain" description="WDR90 4th beta-propeller" evidence="4">
    <location>
        <begin position="36"/>
        <end position="275"/>
    </location>
</feature>
<evidence type="ECO:0000313" key="5">
    <source>
        <dbReference type="Ensembl" id="ENSOMEP00000014803.1"/>
    </source>
</evidence>
<reference evidence="5" key="1">
    <citation type="submission" date="2025-08" db="UniProtKB">
        <authorList>
            <consortium name="Ensembl"/>
        </authorList>
    </citation>
    <scope>IDENTIFICATION</scope>
</reference>
<dbReference type="Proteomes" id="UP000261560">
    <property type="component" value="Unplaced"/>
</dbReference>
<evidence type="ECO:0000256" key="1">
    <source>
        <dbReference type="ARBA" id="ARBA00022574"/>
    </source>
</evidence>
<dbReference type="PROSITE" id="PS50082">
    <property type="entry name" value="WD_REPEATS_2"/>
    <property type="match status" value="1"/>
</dbReference>
<dbReference type="AlphaFoldDB" id="A0A3B3CBX5"/>
<dbReference type="InterPro" id="IPR055440">
    <property type="entry name" value="Beta-prop_WDR90_4th"/>
</dbReference>
<dbReference type="InterPro" id="IPR036322">
    <property type="entry name" value="WD40_repeat_dom_sf"/>
</dbReference>
<protein>
    <recommendedName>
        <fullName evidence="4">WDR90 4th beta-propeller domain-containing protein</fullName>
    </recommendedName>
</protein>
<feature type="repeat" description="WD" evidence="3">
    <location>
        <begin position="37"/>
        <end position="71"/>
    </location>
</feature>
<sequence length="294" mass="32585">MHLDFLQGDFSEPGLALWSSKNFHLRIYLCVLSAAQVNDAVFSFDESHFATCSEDGSLRVWTTYSYELVVQFQVLNQACGCVCWSPASIKDHTRVAAGYGDGTLRIFQLASTEMEIKMHPHQVAVTAIQYSAFGHVIVSAGRNGLVAVSSPTDGATLRLIRDHKGATITTVQCVNEQCKKFGLEGNEMWLAASADRRVSVWAADWTKEKCDLLDWLSFPAPAPSQDDSLPPSIAAFSPEDHSLVVYTGYGAEKELLFYSLSKKQVITFSLFLFSIQWSPEPTRSRCCQEISSFV</sequence>
<dbReference type="InterPro" id="IPR001680">
    <property type="entry name" value="WD40_rpt"/>
</dbReference>
<name>A0A3B3CBX5_ORYME</name>
<dbReference type="SUPFAM" id="SSF50978">
    <property type="entry name" value="WD40 repeat-like"/>
    <property type="match status" value="1"/>
</dbReference>
<evidence type="ECO:0000259" key="4">
    <source>
        <dbReference type="Pfam" id="PF23342"/>
    </source>
</evidence>
<dbReference type="Pfam" id="PF23342">
    <property type="entry name" value="WDR90_beta-prop_4th"/>
    <property type="match status" value="1"/>
</dbReference>
<dbReference type="PANTHER" id="PTHR19848:SF8">
    <property type="entry name" value="F-BOX AND WD REPEAT DOMAIN CONTAINING 7"/>
    <property type="match status" value="1"/>
</dbReference>
<keyword evidence="6" id="KW-1185">Reference proteome</keyword>
<dbReference type="OMA" id="AFCPADC"/>
<dbReference type="GeneTree" id="ENSGT00940000160173"/>
<dbReference type="STRING" id="30732.ENSOMEP00000014803"/>
<keyword evidence="2" id="KW-0677">Repeat</keyword>
<dbReference type="PaxDb" id="30732-ENSOMEP00000014803"/>
<dbReference type="InterPro" id="IPR015943">
    <property type="entry name" value="WD40/YVTN_repeat-like_dom_sf"/>
</dbReference>
<dbReference type="Gene3D" id="2.130.10.10">
    <property type="entry name" value="YVTN repeat-like/Quinoprotein amine dehydrogenase"/>
    <property type="match status" value="1"/>
</dbReference>
<dbReference type="PANTHER" id="PTHR19848">
    <property type="entry name" value="WD40 REPEAT PROTEIN"/>
    <property type="match status" value="1"/>
</dbReference>
<dbReference type="Ensembl" id="ENSOMET00000033719.1">
    <property type="protein sequence ID" value="ENSOMEP00000014803.1"/>
    <property type="gene ID" value="ENSOMEG00000016332.1"/>
</dbReference>
<evidence type="ECO:0000256" key="2">
    <source>
        <dbReference type="ARBA" id="ARBA00022737"/>
    </source>
</evidence>
<organism evidence="5 6">
    <name type="scientific">Oryzias melastigma</name>
    <name type="common">Marine medaka</name>
    <dbReference type="NCBI Taxonomy" id="30732"/>
    <lineage>
        <taxon>Eukaryota</taxon>
        <taxon>Metazoa</taxon>
        <taxon>Chordata</taxon>
        <taxon>Craniata</taxon>
        <taxon>Vertebrata</taxon>
        <taxon>Euteleostomi</taxon>
        <taxon>Actinopterygii</taxon>
        <taxon>Neopterygii</taxon>
        <taxon>Teleostei</taxon>
        <taxon>Neoteleostei</taxon>
        <taxon>Acanthomorphata</taxon>
        <taxon>Ovalentaria</taxon>
        <taxon>Atherinomorphae</taxon>
        <taxon>Beloniformes</taxon>
        <taxon>Adrianichthyidae</taxon>
        <taxon>Oryziinae</taxon>
        <taxon>Oryzias</taxon>
    </lineage>
</organism>
<reference evidence="5" key="2">
    <citation type="submission" date="2025-09" db="UniProtKB">
        <authorList>
            <consortium name="Ensembl"/>
        </authorList>
    </citation>
    <scope>IDENTIFICATION</scope>
</reference>